<evidence type="ECO:0000256" key="1">
    <source>
        <dbReference type="SAM" id="MobiDB-lite"/>
    </source>
</evidence>
<reference evidence="2 3" key="1">
    <citation type="journal article" date="2023" name="Ecotoxicol. Environ. Saf.">
        <title>Mercury remediation potential of mercury-resistant strain Rheinheimera metallidurans sp. nov. isolated from a municipal waste dumping site.</title>
        <authorList>
            <person name="Yadav V."/>
            <person name="Manjhi A."/>
            <person name="Vadakedath N."/>
        </authorList>
    </citation>
    <scope>NUCLEOTIDE SEQUENCE [LARGE SCALE GENOMIC DNA]</scope>
    <source>
        <strain evidence="2 3">E-49</strain>
    </source>
</reference>
<protein>
    <recommendedName>
        <fullName evidence="4">Ankyrin repeat-containing protein</fullName>
    </recommendedName>
</protein>
<accession>A0ABU8C916</accession>
<dbReference type="RefSeq" id="WP_335736865.1">
    <property type="nucleotide sequence ID" value="NZ_JALAAR010000012.1"/>
</dbReference>
<sequence length="699" mass="78896">MKKNIPYLAVLVLVALFLFVFFSEKLSKTELHETSGSGQHNRQHLASSQSPLQDKPPQARSHKQQDFIDPCDINILNFNQEVSDIHQIVIAALQQELQQGKTVKELLTYADQYKTFYKSYQDLLWQAQIRNEAGKYHLTSSAAILKQWQGLTVIEGFSAAVLPILVENLTNIEGQTPGLNIALSLSKEVAKADIYQLLDNDETFNTYFQSPLSIAGSPVISPSILFVLTAKNLTIEEFSQAVSRRSFTVNDAAVAINNNLPTEYLQPLLQHTTALSDMPIFSFNRHDAYANLADLAAAKHNIAVLDMLDKYGVRPTNEPGIITGMDIAIMNLPRDAESYETPDSFPEKYLNTLQYLKSKGYRAHGSRYTHSTGSELMFHAPNRRPFNTAQVPLPQIRTFLQGIELIDSPTYESQTPPQNAAITTALNLVNQRQAEISKKSADCQQQKELQLTEEGFLDHQHSLSLIEEIKQISVDIPQQLHQIDPALVKIWQNYEAGLSGAPSTADSSFIALLQSNEYQQAFDFVSSNPLNQAETDYLFARLPDFTEELMPLWQARVSPLAPSSLMMFRYLSLEKWQQLHHDKFDFSIQDRFGNDMFAAAILHSDAAVKFLLANGYSTDVGDLGLDVFDLLLEDSYQHQRLHPAARDIVSLILVPEPNHFSRIARLQKFRPQVYQQLISLDQKLVPPEGTEINKFRFIQ</sequence>
<dbReference type="Proteomes" id="UP001375382">
    <property type="component" value="Unassembled WGS sequence"/>
</dbReference>
<gene>
    <name evidence="2" type="ORF">MN202_14550</name>
</gene>
<comment type="caution">
    <text evidence="2">The sequence shown here is derived from an EMBL/GenBank/DDBJ whole genome shotgun (WGS) entry which is preliminary data.</text>
</comment>
<feature type="compositionally biased region" description="Polar residues" evidence="1">
    <location>
        <begin position="34"/>
        <end position="52"/>
    </location>
</feature>
<organism evidence="2 3">
    <name type="scientific">Rheinheimera muenzenbergensis</name>
    <dbReference type="NCBI Taxonomy" id="1193628"/>
    <lineage>
        <taxon>Bacteria</taxon>
        <taxon>Pseudomonadati</taxon>
        <taxon>Pseudomonadota</taxon>
        <taxon>Gammaproteobacteria</taxon>
        <taxon>Chromatiales</taxon>
        <taxon>Chromatiaceae</taxon>
        <taxon>Rheinheimera</taxon>
    </lineage>
</organism>
<evidence type="ECO:0008006" key="4">
    <source>
        <dbReference type="Google" id="ProtNLM"/>
    </source>
</evidence>
<name>A0ABU8C916_9GAMM</name>
<dbReference type="EMBL" id="JALAAR010000012">
    <property type="protein sequence ID" value="MEH8018459.1"/>
    <property type="molecule type" value="Genomic_DNA"/>
</dbReference>
<proteinExistence type="predicted"/>
<evidence type="ECO:0000313" key="2">
    <source>
        <dbReference type="EMBL" id="MEH8018459.1"/>
    </source>
</evidence>
<feature type="region of interest" description="Disordered" evidence="1">
    <location>
        <begin position="33"/>
        <end position="63"/>
    </location>
</feature>
<keyword evidence="3" id="KW-1185">Reference proteome</keyword>
<evidence type="ECO:0000313" key="3">
    <source>
        <dbReference type="Proteomes" id="UP001375382"/>
    </source>
</evidence>